<protein>
    <recommendedName>
        <fullName evidence="1">Serine aminopeptidase S33 domain-containing protein</fullName>
    </recommendedName>
</protein>
<dbReference type="InterPro" id="IPR022742">
    <property type="entry name" value="Hydrolase_4"/>
</dbReference>
<dbReference type="Proteomes" id="UP000176593">
    <property type="component" value="Unassembled WGS sequence"/>
</dbReference>
<feature type="domain" description="Serine aminopeptidase S33" evidence="1">
    <location>
        <begin position="31"/>
        <end position="143"/>
    </location>
</feature>
<reference evidence="2 3" key="1">
    <citation type="journal article" date="2016" name="Nat. Commun.">
        <title>Thousands of microbial genomes shed light on interconnected biogeochemical processes in an aquifer system.</title>
        <authorList>
            <person name="Anantharaman K."/>
            <person name="Brown C.T."/>
            <person name="Hug L.A."/>
            <person name="Sharon I."/>
            <person name="Castelle C.J."/>
            <person name="Probst A.J."/>
            <person name="Thomas B.C."/>
            <person name="Singh A."/>
            <person name="Wilkins M.J."/>
            <person name="Karaoz U."/>
            <person name="Brodie E.L."/>
            <person name="Williams K.H."/>
            <person name="Hubbard S.S."/>
            <person name="Banfield J.F."/>
        </authorList>
    </citation>
    <scope>NUCLEOTIDE SEQUENCE [LARGE SCALE GENOMIC DNA]</scope>
</reference>
<sequence>MNTERVILKTVDNIEIVGIYRTPPDATHAAILLHMMPATKESWDAFSTALEEVGYASLAIDLRGHGESVMLGALDYKKFDDPQHQATWNDVEVAFSYLKEHGFKESDIVMLGASIGANLAIQALMNHPATPLAIALSPGVDYHGVKTDMAIANMHEQQRVVLMASDDDQESYIDVKKLHELNKEQTTVIEKHGAGHGTRMFENDSALIKEIISLLPEK</sequence>
<accession>A0A1F7VBN4</accession>
<name>A0A1F7VBN4_9BACT</name>
<dbReference type="Pfam" id="PF12146">
    <property type="entry name" value="Hydrolase_4"/>
    <property type="match status" value="1"/>
</dbReference>
<evidence type="ECO:0000259" key="1">
    <source>
        <dbReference type="Pfam" id="PF12146"/>
    </source>
</evidence>
<proteinExistence type="predicted"/>
<gene>
    <name evidence="2" type="ORF">A3I41_02535</name>
</gene>
<dbReference type="AlphaFoldDB" id="A0A1F7VBN4"/>
<comment type="caution">
    <text evidence="2">The sequence shown here is derived from an EMBL/GenBank/DDBJ whole genome shotgun (WGS) entry which is preliminary data.</text>
</comment>
<evidence type="ECO:0000313" key="3">
    <source>
        <dbReference type="Proteomes" id="UP000176593"/>
    </source>
</evidence>
<dbReference type="Gene3D" id="3.40.50.1820">
    <property type="entry name" value="alpha/beta hydrolase"/>
    <property type="match status" value="1"/>
</dbReference>
<dbReference type="EMBL" id="MGEQ01000002">
    <property type="protein sequence ID" value="OGL87962.1"/>
    <property type="molecule type" value="Genomic_DNA"/>
</dbReference>
<evidence type="ECO:0000313" key="2">
    <source>
        <dbReference type="EMBL" id="OGL87962.1"/>
    </source>
</evidence>
<organism evidence="2 3">
    <name type="scientific">Candidatus Uhrbacteria bacterium RIFCSPLOWO2_02_FULL_48_18</name>
    <dbReference type="NCBI Taxonomy" id="1802408"/>
    <lineage>
        <taxon>Bacteria</taxon>
        <taxon>Candidatus Uhriibacteriota</taxon>
    </lineage>
</organism>
<dbReference type="SUPFAM" id="SSF53474">
    <property type="entry name" value="alpha/beta-Hydrolases"/>
    <property type="match status" value="1"/>
</dbReference>
<dbReference type="InterPro" id="IPR029058">
    <property type="entry name" value="AB_hydrolase_fold"/>
</dbReference>